<dbReference type="Pfam" id="PF00005">
    <property type="entry name" value="ABC_tran"/>
    <property type="match status" value="2"/>
</dbReference>
<dbReference type="GO" id="GO:0055085">
    <property type="term" value="P:transmembrane transport"/>
    <property type="evidence" value="ECO:0007669"/>
    <property type="project" value="UniProtKB-ARBA"/>
</dbReference>
<evidence type="ECO:0000313" key="9">
    <source>
        <dbReference type="Proteomes" id="UP001277561"/>
    </source>
</evidence>
<dbReference type="PANTHER" id="PTHR43776">
    <property type="entry name" value="TRANSPORT ATP-BINDING PROTEIN"/>
    <property type="match status" value="1"/>
</dbReference>
<comment type="caution">
    <text evidence="7">The sequence shown here is derived from an EMBL/GenBank/DDBJ whole genome shotgun (WGS) entry which is preliminary data.</text>
</comment>
<sequence>MSATKLSNPDPAPPLLSVRNLSVRFGEGSAVSDVSFDVARSATLGVVGESGSGKSVTSLAITRLFPKSAKVVIGGAIEFRGRNLISMPESDLRSIRGAGISYVFQDPLSALNPVRRCGDQVTEAIRIHEGRIDRDQVRERVEQLFERLGLPRSRGIFEKYPHELSGGMRQRVMIAMALACRPALLVADEPTTALDVIVQKQIVDLLREAVREFDTSLLFISHDLALVSSLADEIVVMRHGRVVEYGATEQVVRNPVDPYTQQLWKATPTLRAPLRPALATRRTDGRSSSKDLLKVSSVRHSFIWGNGGKIAPFALDDVSLSAREGETVCVVGESGSGKSTLARCVAGLIAPDNGSILFDGHELVGADAKVWRGVRRDIQMVFQDPYASLNPRMKVAELVAEGLLINGITSSKSELRRCATELLEMVGMKASHGDRYPHQFSGGQRQRIAIARALALRPKLLICDEPVTSLDVSVRAQIVQLLTDIQDREGLAYLFITHDIALARQIGDRVVVMNQGRVVEAGEATAVIDRPTQDYTKALRAAVPEMPLEFNRNNGAKATE</sequence>
<evidence type="ECO:0000256" key="3">
    <source>
        <dbReference type="ARBA" id="ARBA00022448"/>
    </source>
</evidence>
<dbReference type="EMBL" id="JAVRAD010000023">
    <property type="protein sequence ID" value="MDX8332765.1"/>
    <property type="molecule type" value="Genomic_DNA"/>
</dbReference>
<dbReference type="EMBL" id="JAVRAF010000020">
    <property type="protein sequence ID" value="MDX8305499.1"/>
    <property type="molecule type" value="Genomic_DNA"/>
</dbReference>
<keyword evidence="3" id="KW-0813">Transport</keyword>
<dbReference type="GO" id="GO:0005524">
    <property type="term" value="F:ATP binding"/>
    <property type="evidence" value="ECO:0007669"/>
    <property type="project" value="UniProtKB-KW"/>
</dbReference>
<evidence type="ECO:0000313" key="8">
    <source>
        <dbReference type="EMBL" id="MDX8332765.1"/>
    </source>
</evidence>
<evidence type="ECO:0000259" key="6">
    <source>
        <dbReference type="PROSITE" id="PS50893"/>
    </source>
</evidence>
<protein>
    <submittedName>
        <fullName evidence="7">ABC transporter ATP-binding protein</fullName>
    </submittedName>
</protein>
<dbReference type="InterPro" id="IPR013563">
    <property type="entry name" value="Oligopep_ABC_C"/>
</dbReference>
<dbReference type="PANTHER" id="PTHR43776:SF7">
    <property type="entry name" value="D,D-DIPEPTIDE TRANSPORT ATP-BINDING PROTEIN DDPF-RELATED"/>
    <property type="match status" value="1"/>
</dbReference>
<organism evidence="7">
    <name type="scientific">Agrobacterium rosae</name>
    <dbReference type="NCBI Taxonomy" id="1972867"/>
    <lineage>
        <taxon>Bacteria</taxon>
        <taxon>Pseudomonadati</taxon>
        <taxon>Pseudomonadota</taxon>
        <taxon>Alphaproteobacteria</taxon>
        <taxon>Hyphomicrobiales</taxon>
        <taxon>Rhizobiaceae</taxon>
        <taxon>Rhizobium/Agrobacterium group</taxon>
        <taxon>Agrobacterium</taxon>
    </lineage>
</organism>
<name>A0AAW9FSK1_9HYPH</name>
<dbReference type="InterPro" id="IPR027417">
    <property type="entry name" value="P-loop_NTPase"/>
</dbReference>
<dbReference type="GO" id="GO:0016887">
    <property type="term" value="F:ATP hydrolysis activity"/>
    <property type="evidence" value="ECO:0007669"/>
    <property type="project" value="InterPro"/>
</dbReference>
<dbReference type="PROSITE" id="PS00211">
    <property type="entry name" value="ABC_TRANSPORTER_1"/>
    <property type="match status" value="2"/>
</dbReference>
<dbReference type="SMART" id="SM00382">
    <property type="entry name" value="AAA"/>
    <property type="match status" value="2"/>
</dbReference>
<dbReference type="InterPro" id="IPR003439">
    <property type="entry name" value="ABC_transporter-like_ATP-bd"/>
</dbReference>
<feature type="domain" description="ABC transporter" evidence="6">
    <location>
        <begin position="16"/>
        <end position="264"/>
    </location>
</feature>
<evidence type="ECO:0000256" key="4">
    <source>
        <dbReference type="ARBA" id="ARBA00022741"/>
    </source>
</evidence>
<dbReference type="Proteomes" id="UP001277561">
    <property type="component" value="Unassembled WGS sequence"/>
</dbReference>
<comment type="similarity">
    <text evidence="2">Belongs to the ABC transporter superfamily.</text>
</comment>
<dbReference type="InterPro" id="IPR003593">
    <property type="entry name" value="AAA+_ATPase"/>
</dbReference>
<keyword evidence="4" id="KW-0547">Nucleotide-binding</keyword>
<dbReference type="FunFam" id="3.40.50.300:FF:000016">
    <property type="entry name" value="Oligopeptide ABC transporter ATP-binding component"/>
    <property type="match status" value="1"/>
</dbReference>
<evidence type="ECO:0000313" key="7">
    <source>
        <dbReference type="EMBL" id="MDX8305499.1"/>
    </source>
</evidence>
<comment type="subcellular location">
    <subcellularLocation>
        <location evidence="1">Cell inner membrane</location>
        <topology evidence="1">Peripheral membrane protein</topology>
    </subcellularLocation>
</comment>
<feature type="domain" description="ABC transporter" evidence="6">
    <location>
        <begin position="293"/>
        <end position="540"/>
    </location>
</feature>
<keyword evidence="5 7" id="KW-0067">ATP-binding</keyword>
<evidence type="ECO:0000256" key="5">
    <source>
        <dbReference type="ARBA" id="ARBA00022840"/>
    </source>
</evidence>
<gene>
    <name evidence="7" type="ORF">RMR22_24995</name>
    <name evidence="8" type="ORF">RMS29_26555</name>
</gene>
<dbReference type="AlphaFoldDB" id="A0AAW9FSK1"/>
<proteinExistence type="inferred from homology"/>
<accession>A0AAW9FSK1</accession>
<dbReference type="Gene3D" id="3.40.50.300">
    <property type="entry name" value="P-loop containing nucleotide triphosphate hydrolases"/>
    <property type="match status" value="2"/>
</dbReference>
<keyword evidence="9" id="KW-1185">Reference proteome</keyword>
<dbReference type="PROSITE" id="PS50893">
    <property type="entry name" value="ABC_TRANSPORTER_2"/>
    <property type="match status" value="2"/>
</dbReference>
<dbReference type="Pfam" id="PF08352">
    <property type="entry name" value="oligo_HPY"/>
    <property type="match status" value="2"/>
</dbReference>
<reference evidence="7 9" key="1">
    <citation type="journal article" date="2023" name="Phytobiomes J">
        <title>Deciphering the key players within the bacterial microbiota associated with aerial crown gall tumors on rhododendron: Insights into the gallobiome.</title>
        <authorList>
            <person name="Kuzmanovic N."/>
            <person name="Nesme J."/>
            <person name="Wolf J."/>
            <person name="Neumann-Schaal M."/>
            <person name="Petersen J."/>
            <person name="Fernandez-Gnecco G."/>
            <person name="Sproeer C."/>
            <person name="Bunk B."/>
            <person name="Overmann J."/>
            <person name="Sorensen S.J."/>
            <person name="Idczak E."/>
            <person name="Smalla K."/>
        </authorList>
    </citation>
    <scope>NUCLEOTIDE SEQUENCE</scope>
    <source>
        <strain evidence="7">Rho-11.1</strain>
        <strain evidence="9">rho-14.1</strain>
        <strain evidence="8">Rho-14.1</strain>
    </source>
</reference>
<dbReference type="SUPFAM" id="SSF52540">
    <property type="entry name" value="P-loop containing nucleoside triphosphate hydrolases"/>
    <property type="match status" value="2"/>
</dbReference>
<dbReference type="GO" id="GO:0005886">
    <property type="term" value="C:plasma membrane"/>
    <property type="evidence" value="ECO:0007669"/>
    <property type="project" value="UniProtKB-SubCell"/>
</dbReference>
<dbReference type="InterPro" id="IPR050319">
    <property type="entry name" value="ABC_transp_ATP-bind"/>
</dbReference>
<dbReference type="NCBIfam" id="NF007739">
    <property type="entry name" value="PRK10419.1"/>
    <property type="match status" value="2"/>
</dbReference>
<evidence type="ECO:0000256" key="2">
    <source>
        <dbReference type="ARBA" id="ARBA00005417"/>
    </source>
</evidence>
<dbReference type="GO" id="GO:0015833">
    <property type="term" value="P:peptide transport"/>
    <property type="evidence" value="ECO:0007669"/>
    <property type="project" value="InterPro"/>
</dbReference>
<dbReference type="NCBIfam" id="NF008453">
    <property type="entry name" value="PRK11308.1"/>
    <property type="match status" value="2"/>
</dbReference>
<dbReference type="InterPro" id="IPR017871">
    <property type="entry name" value="ABC_transporter-like_CS"/>
</dbReference>
<evidence type="ECO:0000256" key="1">
    <source>
        <dbReference type="ARBA" id="ARBA00004417"/>
    </source>
</evidence>
<dbReference type="RefSeq" id="WP_320187990.1">
    <property type="nucleotide sequence ID" value="NZ_CP133554.1"/>
</dbReference>
<dbReference type="CDD" id="cd03257">
    <property type="entry name" value="ABC_NikE_OppD_transporters"/>
    <property type="match status" value="2"/>
</dbReference>